<comment type="similarity">
    <text evidence="1">Belongs to the UxaA family.</text>
</comment>
<dbReference type="GO" id="GO:0016787">
    <property type="term" value="F:hydrolase activity"/>
    <property type="evidence" value="ECO:0007669"/>
    <property type="project" value="UniProtKB-KW"/>
</dbReference>
<dbReference type="InterPro" id="IPR007392">
    <property type="entry name" value="GD_AH_second"/>
</dbReference>
<organism evidence="5 6">
    <name type="scientific">Paracoccus onchidii</name>
    <dbReference type="NCBI Taxonomy" id="3017813"/>
    <lineage>
        <taxon>Bacteria</taxon>
        <taxon>Pseudomonadati</taxon>
        <taxon>Pseudomonadota</taxon>
        <taxon>Alphaproteobacteria</taxon>
        <taxon>Rhodobacterales</taxon>
        <taxon>Paracoccaceae</taxon>
        <taxon>Paracoccus</taxon>
    </lineage>
</organism>
<dbReference type="RefSeq" id="WP_271890210.1">
    <property type="nucleotide sequence ID" value="NZ_JAQBIE010000026.1"/>
</dbReference>
<evidence type="ECO:0000313" key="6">
    <source>
        <dbReference type="Proteomes" id="UP001165641"/>
    </source>
</evidence>
<sequence length="387" mass="39712">MTHTEAFFGYPRSCGRSGIRNHLLVLNCTGLTDAAARRVAAALPGTVFAGTMYGMGMVGEDAAFHTAALTGMATHPNCGAVLLIGADRTRLDQMIAACQAADRPFAALGLDDTGHDAYLLSQRAISRGAQLLRDLSAMRPEPCPISDLFLAMECGLSDPSSGLAANPLLGQVADWLVDAGGTVVLGESIEWLGTEDALARRAGSPEIGARLKRAVADRLALADAAGLDLLGTNPNAANIKAGLSTIEEKASGAVLKAGSRPIQSVLAYAAPPETTGLHLMDAPSYSPESLTGFVASGAQMVLFTTGLGNSYCSAIAPTLKVTANAGTAQKLPCQIDFDASGAFTGRSLAQLTIDLVAQVTATASGQRTFGEIMGEGAESISRFGAAI</sequence>
<dbReference type="EMBL" id="JAQBIE010000026">
    <property type="protein sequence ID" value="MDB6179109.1"/>
    <property type="molecule type" value="Genomic_DNA"/>
</dbReference>
<evidence type="ECO:0000259" key="3">
    <source>
        <dbReference type="Pfam" id="PF04295"/>
    </source>
</evidence>
<dbReference type="Pfam" id="PF20629">
    <property type="entry name" value="GD_AH_C"/>
    <property type="match status" value="1"/>
</dbReference>
<evidence type="ECO:0000313" key="5">
    <source>
        <dbReference type="EMBL" id="MDB6179109.1"/>
    </source>
</evidence>
<evidence type="ECO:0000256" key="2">
    <source>
        <dbReference type="ARBA" id="ARBA00023239"/>
    </source>
</evidence>
<keyword evidence="6" id="KW-1185">Reference proteome</keyword>
<dbReference type="Pfam" id="PF04295">
    <property type="entry name" value="GD_AH_second"/>
    <property type="match status" value="1"/>
</dbReference>
<proteinExistence type="inferred from homology"/>
<reference evidence="5" key="1">
    <citation type="submission" date="2022-12" db="EMBL/GenBank/DDBJ databases">
        <title>Paracoccus onchidii sp. nov., isolated from a marine invertebrate from the South China Sea.</title>
        <authorList>
            <person name="Xu S."/>
            <person name="Liu Z."/>
            <person name="Xu Y."/>
        </authorList>
    </citation>
    <scope>NUCLEOTIDE SEQUENCE</scope>
    <source>
        <strain evidence="5">Z330</strain>
    </source>
</reference>
<keyword evidence="2" id="KW-0456">Lyase</keyword>
<dbReference type="PANTHER" id="PTHR30536">
    <property type="entry name" value="ALTRONATE/GALACTARATE DEHYDRATASE"/>
    <property type="match status" value="1"/>
</dbReference>
<dbReference type="Proteomes" id="UP001165641">
    <property type="component" value="Unassembled WGS sequence"/>
</dbReference>
<accession>A0ABT4ZIC7</accession>
<feature type="domain" description="D-galactarate/Altronate dehydratase C-terminal" evidence="4">
    <location>
        <begin position="145"/>
        <end position="379"/>
    </location>
</feature>
<dbReference type="PANTHER" id="PTHR30536:SF5">
    <property type="entry name" value="ALTRONATE DEHYDRATASE"/>
    <property type="match status" value="1"/>
</dbReference>
<protein>
    <submittedName>
        <fullName evidence="5">UxaA family hydrolase</fullName>
    </submittedName>
</protein>
<gene>
    <name evidence="5" type="ORF">PAF17_16585</name>
</gene>
<feature type="domain" description="D-galactarate/Altronate dehydratase second" evidence="3">
    <location>
        <begin position="9"/>
        <end position="117"/>
    </location>
</feature>
<evidence type="ECO:0000256" key="1">
    <source>
        <dbReference type="ARBA" id="ARBA00010986"/>
    </source>
</evidence>
<keyword evidence="5" id="KW-0378">Hydrolase</keyword>
<comment type="caution">
    <text evidence="5">The sequence shown here is derived from an EMBL/GenBank/DDBJ whole genome shotgun (WGS) entry which is preliminary data.</text>
</comment>
<evidence type="ECO:0000259" key="4">
    <source>
        <dbReference type="Pfam" id="PF20629"/>
    </source>
</evidence>
<dbReference type="InterPro" id="IPR048332">
    <property type="entry name" value="GD_AH_C"/>
</dbReference>
<name>A0ABT4ZIC7_9RHOB</name>
<dbReference type="InterPro" id="IPR052172">
    <property type="entry name" value="UxaA_altronate/galactarate_dh"/>
</dbReference>